<evidence type="ECO:0000256" key="5">
    <source>
        <dbReference type="ARBA" id="ARBA00022792"/>
    </source>
</evidence>
<comment type="catalytic activity">
    <reaction evidence="11">
        <text>ATP + H2O = ADP + phosphate + H(+)</text>
        <dbReference type="Rhea" id="RHEA:13065"/>
        <dbReference type="ChEBI" id="CHEBI:15377"/>
        <dbReference type="ChEBI" id="CHEBI:15378"/>
        <dbReference type="ChEBI" id="CHEBI:30616"/>
        <dbReference type="ChEBI" id="CHEBI:43474"/>
        <dbReference type="ChEBI" id="CHEBI:456216"/>
    </reaction>
    <physiologicalReaction direction="left-to-right" evidence="11">
        <dbReference type="Rhea" id="RHEA:13066"/>
    </physiologicalReaction>
</comment>
<evidence type="ECO:0000256" key="8">
    <source>
        <dbReference type="ARBA" id="ARBA00022989"/>
    </source>
</evidence>
<keyword evidence="4" id="KW-0547">Nucleotide-binding</keyword>
<keyword evidence="7" id="KW-0067">ATP-binding</keyword>
<dbReference type="Gene3D" id="3.40.50.300">
    <property type="entry name" value="P-loop containing nucleotide triphosphate hydrolases"/>
    <property type="match status" value="1"/>
</dbReference>
<keyword evidence="17" id="KW-1185">Reference proteome</keyword>
<comment type="similarity">
    <text evidence="2">Belongs to the AAA ATPase family. BCS1 subfamily.</text>
</comment>
<comment type="subcellular location">
    <subcellularLocation>
        <location evidence="1">Mitochondrion inner membrane</location>
        <topology evidence="1">Single-pass membrane protein</topology>
    </subcellularLocation>
</comment>
<keyword evidence="8" id="KW-1133">Transmembrane helix</keyword>
<keyword evidence="5" id="KW-0999">Mitochondrion inner membrane</keyword>
<reference evidence="16 17" key="1">
    <citation type="submission" date="2015-01" db="EMBL/GenBank/DDBJ databases">
        <title>The Genome Sequence of Capronia semiimmersa CBS27337.</title>
        <authorList>
            <consortium name="The Broad Institute Genomics Platform"/>
            <person name="Cuomo C."/>
            <person name="de Hoog S."/>
            <person name="Gorbushina A."/>
            <person name="Stielow B."/>
            <person name="Teixiera M."/>
            <person name="Abouelleil A."/>
            <person name="Chapman S.B."/>
            <person name="Priest M."/>
            <person name="Young S.K."/>
            <person name="Wortman J."/>
            <person name="Nusbaum C."/>
            <person name="Birren B."/>
        </authorList>
    </citation>
    <scope>NUCLEOTIDE SEQUENCE [LARGE SCALE GENOMIC DNA]</scope>
    <source>
        <strain evidence="16 17">CBS 27337</strain>
    </source>
</reference>
<dbReference type="HOGENOM" id="CLU_010189_4_0_1"/>
<dbReference type="STRING" id="5601.A0A0D2E1U9"/>
<feature type="compositionally biased region" description="Acidic residues" evidence="12">
    <location>
        <begin position="425"/>
        <end position="434"/>
    </location>
</feature>
<accession>A0A0D2E1U9</accession>
<evidence type="ECO:0000256" key="7">
    <source>
        <dbReference type="ARBA" id="ARBA00022840"/>
    </source>
</evidence>
<feature type="compositionally biased region" description="Acidic residues" evidence="12">
    <location>
        <begin position="829"/>
        <end position="843"/>
    </location>
</feature>
<feature type="compositionally biased region" description="Basic and acidic residues" evidence="12">
    <location>
        <begin position="772"/>
        <end position="787"/>
    </location>
</feature>
<evidence type="ECO:0000256" key="6">
    <source>
        <dbReference type="ARBA" id="ARBA00022801"/>
    </source>
</evidence>
<keyword evidence="3" id="KW-0812">Transmembrane</keyword>
<protein>
    <recommendedName>
        <fullName evidence="18">AAA+ ATPase domain-containing protein</fullName>
    </recommendedName>
</protein>
<dbReference type="InterPro" id="IPR027417">
    <property type="entry name" value="P-loop_NTPase"/>
</dbReference>
<sequence>MRLALVLYRALRCTCLSVVAAKMSSLVDFAQNHMALANHSHFNTSSSSLRLPLTVLEAILPGTSLLASFLLGFGVDTSLLVSWIAVVTAAWATLRYGLTAFIDTLVKAFSSCVVVEEYDPIYGHVLSWASAQKNLQNIRSLRTQTAGQYHDAFADGYDEDDNHQLQLRESMSEDTIFNFNSWSARAPPQYRPHSSSGWFLHDYHLFRVCRNRDRIASDIGIVYEKERLDILVLWLSPQPIKKLIEEAREFVLARRTSTTTIKRPTPKSQRNSRHQAWTTMASRPSRSMATVVLDNHQKAHILRDFNEFLHPRTARWYSNRGIPYRRGYLFHGPPGTGKTSLSFALAGVFGLDIYSFALSEATLTEEDLVLLFNSLPKRCILLLEDVDTAGLTRGPGNRRRGKHASKNRSSISKDEQKKRGPSLHEEEEEEEGEGGEIQTSVPATAQTPNLPNATPKEPTFKNTVTLSGLLNAIDGVASQEGRVLIMTTNHPQRLDPALTRPGRVDLTIKFDLANQQQVKDLFLRMYCADTLEMTRQPTKISHILPNKSGPVDQNILAHSVGTGGGNKHHEHHDKAAGSAPRSISQLAEDFANALPDRAFSPAEIQGFLLVRKNNPAQALADVAAWRDDQLQKKIKQTPRGNHNRTTRRNGLNAEVETRQSSSTGKTSDALVKAAENPALSHVNGSSAGFVDGPSRTMSREADTTKLPGSANLDNGRLALPSAVQLGKATANPSPIYARDMGTPPPSTKAPNDVTTIREIVRGPPPKDITSTEVHKLEAKDQASDLKQDPPVSLGHENELDDPGDDAEDEYLSNDGRTPGDGSDYAGPGSDEDEDEDDHDDNDEDYNHNEDGPITHIWFTPHRGRGGSPRSIFSPPHRM</sequence>
<dbReference type="Proteomes" id="UP000054266">
    <property type="component" value="Unassembled WGS sequence"/>
</dbReference>
<feature type="chain" id="PRO_5002256320" description="AAA+ ATPase domain-containing protein" evidence="13">
    <location>
        <begin position="22"/>
        <end position="878"/>
    </location>
</feature>
<keyword evidence="9" id="KW-0496">Mitochondrion</keyword>
<feature type="region of interest" description="Disordered" evidence="12">
    <location>
        <begin position="730"/>
        <end position="878"/>
    </location>
</feature>
<dbReference type="Pfam" id="PF08740">
    <property type="entry name" value="BCS1_N"/>
    <property type="match status" value="1"/>
</dbReference>
<evidence type="ECO:0000256" key="12">
    <source>
        <dbReference type="SAM" id="MobiDB-lite"/>
    </source>
</evidence>
<dbReference type="InterPro" id="IPR057495">
    <property type="entry name" value="AAA_lid_BCS1"/>
</dbReference>
<feature type="compositionally biased region" description="Acidic residues" evidence="12">
    <location>
        <begin position="798"/>
        <end position="811"/>
    </location>
</feature>
<evidence type="ECO:0008006" key="18">
    <source>
        <dbReference type="Google" id="ProtNLM"/>
    </source>
</evidence>
<feature type="region of interest" description="Disordered" evidence="12">
    <location>
        <begin position="391"/>
        <end position="460"/>
    </location>
</feature>
<evidence type="ECO:0000256" key="11">
    <source>
        <dbReference type="ARBA" id="ARBA00048778"/>
    </source>
</evidence>
<dbReference type="InterPro" id="IPR003593">
    <property type="entry name" value="AAA+_ATPase"/>
</dbReference>
<evidence type="ECO:0000256" key="3">
    <source>
        <dbReference type="ARBA" id="ARBA00022692"/>
    </source>
</evidence>
<dbReference type="GO" id="GO:0016887">
    <property type="term" value="F:ATP hydrolysis activity"/>
    <property type="evidence" value="ECO:0007669"/>
    <property type="project" value="InterPro"/>
</dbReference>
<feature type="compositionally biased region" description="Polar residues" evidence="12">
    <location>
        <begin position="437"/>
        <end position="452"/>
    </location>
</feature>
<dbReference type="PANTHER" id="PTHR23070">
    <property type="entry name" value="BCS1 AAA-TYPE ATPASE"/>
    <property type="match status" value="1"/>
</dbReference>
<evidence type="ECO:0000256" key="9">
    <source>
        <dbReference type="ARBA" id="ARBA00023128"/>
    </source>
</evidence>
<evidence type="ECO:0000256" key="1">
    <source>
        <dbReference type="ARBA" id="ARBA00004434"/>
    </source>
</evidence>
<evidence type="ECO:0000256" key="13">
    <source>
        <dbReference type="SAM" id="SignalP"/>
    </source>
</evidence>
<evidence type="ECO:0000256" key="2">
    <source>
        <dbReference type="ARBA" id="ARBA00007448"/>
    </source>
</evidence>
<dbReference type="InterPro" id="IPR003960">
    <property type="entry name" value="ATPase_AAA_CS"/>
</dbReference>
<dbReference type="GO" id="GO:0005524">
    <property type="term" value="F:ATP binding"/>
    <property type="evidence" value="ECO:0007669"/>
    <property type="project" value="UniProtKB-KW"/>
</dbReference>
<evidence type="ECO:0000259" key="14">
    <source>
        <dbReference type="SMART" id="SM00382"/>
    </source>
</evidence>
<feature type="domain" description="BCS1 N-terminal" evidence="15">
    <location>
        <begin position="85"/>
        <end position="291"/>
    </location>
</feature>
<feature type="compositionally biased region" description="Basic residues" evidence="12">
    <location>
        <begin position="396"/>
        <end position="406"/>
    </location>
</feature>
<organism evidence="16 17">
    <name type="scientific">Phialophora macrospora</name>
    <dbReference type="NCBI Taxonomy" id="1851006"/>
    <lineage>
        <taxon>Eukaryota</taxon>
        <taxon>Fungi</taxon>
        <taxon>Dikarya</taxon>
        <taxon>Ascomycota</taxon>
        <taxon>Pezizomycotina</taxon>
        <taxon>Eurotiomycetes</taxon>
        <taxon>Chaetothyriomycetidae</taxon>
        <taxon>Chaetothyriales</taxon>
        <taxon>Herpotrichiellaceae</taxon>
        <taxon>Phialophora</taxon>
    </lineage>
</organism>
<keyword evidence="6" id="KW-0378">Hydrolase</keyword>
<keyword evidence="13" id="KW-0732">Signal</keyword>
<feature type="signal peptide" evidence="13">
    <location>
        <begin position="1"/>
        <end position="21"/>
    </location>
</feature>
<dbReference type="SMART" id="SM00382">
    <property type="entry name" value="AAA"/>
    <property type="match status" value="1"/>
</dbReference>
<name>A0A0D2E1U9_9EURO</name>
<dbReference type="InterPro" id="IPR050747">
    <property type="entry name" value="Mitochondrial_chaperone_BCS1"/>
</dbReference>
<dbReference type="InterPro" id="IPR014851">
    <property type="entry name" value="BCS1_N"/>
</dbReference>
<dbReference type="SUPFAM" id="SSF52540">
    <property type="entry name" value="P-loop containing nucleoside triphosphate hydrolases"/>
    <property type="match status" value="1"/>
</dbReference>
<evidence type="ECO:0000259" key="15">
    <source>
        <dbReference type="SMART" id="SM01024"/>
    </source>
</evidence>
<dbReference type="Pfam" id="PF25426">
    <property type="entry name" value="AAA_lid_BCS1"/>
    <property type="match status" value="1"/>
</dbReference>
<gene>
    <name evidence="16" type="ORF">PV04_04262</name>
</gene>
<dbReference type="AlphaFoldDB" id="A0A0D2E1U9"/>
<feature type="region of interest" description="Disordered" evidence="12">
    <location>
        <begin position="634"/>
        <end position="715"/>
    </location>
</feature>
<evidence type="ECO:0000313" key="16">
    <source>
        <dbReference type="EMBL" id="KIW68307.1"/>
    </source>
</evidence>
<dbReference type="EMBL" id="KN846958">
    <property type="protein sequence ID" value="KIW68307.1"/>
    <property type="molecule type" value="Genomic_DNA"/>
</dbReference>
<evidence type="ECO:0000313" key="17">
    <source>
        <dbReference type="Proteomes" id="UP000054266"/>
    </source>
</evidence>
<evidence type="ECO:0000256" key="10">
    <source>
        <dbReference type="ARBA" id="ARBA00023136"/>
    </source>
</evidence>
<feature type="compositionally biased region" description="Basic residues" evidence="12">
    <location>
        <begin position="634"/>
        <end position="647"/>
    </location>
</feature>
<evidence type="ECO:0000256" key="4">
    <source>
        <dbReference type="ARBA" id="ARBA00022741"/>
    </source>
</evidence>
<dbReference type="PROSITE" id="PS00674">
    <property type="entry name" value="AAA"/>
    <property type="match status" value="1"/>
</dbReference>
<dbReference type="SMART" id="SM01024">
    <property type="entry name" value="BCS1_N"/>
    <property type="match status" value="1"/>
</dbReference>
<proteinExistence type="inferred from homology"/>
<dbReference type="GO" id="GO:0005743">
    <property type="term" value="C:mitochondrial inner membrane"/>
    <property type="evidence" value="ECO:0007669"/>
    <property type="project" value="UniProtKB-SubCell"/>
</dbReference>
<dbReference type="Pfam" id="PF00004">
    <property type="entry name" value="AAA"/>
    <property type="match status" value="2"/>
</dbReference>
<feature type="domain" description="AAA+ ATPase" evidence="14">
    <location>
        <begin position="324"/>
        <end position="514"/>
    </location>
</feature>
<dbReference type="InterPro" id="IPR003959">
    <property type="entry name" value="ATPase_AAA_core"/>
</dbReference>
<feature type="compositionally biased region" description="Basic and acidic residues" evidence="12">
    <location>
        <begin position="411"/>
        <end position="424"/>
    </location>
</feature>
<keyword evidence="10" id="KW-0472">Membrane</keyword>